<accession>A0ABS9WDX9</accession>
<dbReference type="RefSeq" id="WP_242162770.1">
    <property type="nucleotide sequence ID" value="NZ_JAJMLW010000001.1"/>
</dbReference>
<protein>
    <recommendedName>
        <fullName evidence="3">SipW-cognate class signal peptide</fullName>
    </recommendedName>
</protein>
<name>A0ABS9WDX9_9ACTN</name>
<proteinExistence type="predicted"/>
<comment type="caution">
    <text evidence="1">The sequence shown here is derived from an EMBL/GenBank/DDBJ whole genome shotgun (WGS) entry which is preliminary data.</text>
</comment>
<dbReference type="Proteomes" id="UP001430755">
    <property type="component" value="Unassembled WGS sequence"/>
</dbReference>
<organism evidence="1 2">
    <name type="scientific">Adlercreutzia faecimuris</name>
    <dbReference type="NCBI Taxonomy" id="2897341"/>
    <lineage>
        <taxon>Bacteria</taxon>
        <taxon>Bacillati</taxon>
        <taxon>Actinomycetota</taxon>
        <taxon>Coriobacteriia</taxon>
        <taxon>Eggerthellales</taxon>
        <taxon>Eggerthellaceae</taxon>
        <taxon>Adlercreutzia</taxon>
    </lineage>
</organism>
<reference evidence="1" key="1">
    <citation type="submission" date="2021-11" db="EMBL/GenBank/DDBJ databases">
        <title>A Novel Adlercreutzia Species, isolated from a Allomyrina dichotoma larva feces.</title>
        <authorList>
            <person name="Suh M.K."/>
        </authorList>
    </citation>
    <scope>NUCLEOTIDE SEQUENCE</scope>
    <source>
        <strain evidence="1">JBNU-10</strain>
    </source>
</reference>
<evidence type="ECO:0008006" key="3">
    <source>
        <dbReference type="Google" id="ProtNLM"/>
    </source>
</evidence>
<evidence type="ECO:0000313" key="1">
    <source>
        <dbReference type="EMBL" id="MCI2241014.1"/>
    </source>
</evidence>
<dbReference type="EMBL" id="JAJMLW010000001">
    <property type="protein sequence ID" value="MCI2241014.1"/>
    <property type="molecule type" value="Genomic_DNA"/>
</dbReference>
<sequence length="231" mass="24570">MSNAKSTSPRTLWMMVLAAALLLVLGGVGVVQATQAQLVFYSEDYVAEFAQTHIGVALTENDVIVEGDDALLQDAGALLGGDAQMIPGKAYPERLSAVNTTDMGEYVRLTVRKFWADADGQKNPLLDPALIQLGYDDEHWVLNPAECTDERLVLYYRHLLDGDEAAAGPAVTTIAIDPAVATAPGDFTDCRVALAAQVDSVQVNYADDAAGSAWGVDVEALGLDWSEGVAR</sequence>
<keyword evidence="2" id="KW-1185">Reference proteome</keyword>
<gene>
    <name evidence="1" type="ORF">LPT13_01440</name>
</gene>
<evidence type="ECO:0000313" key="2">
    <source>
        <dbReference type="Proteomes" id="UP001430755"/>
    </source>
</evidence>